<dbReference type="EMBL" id="JBEPMO010000016">
    <property type="protein sequence ID" value="MET3732647.1"/>
    <property type="molecule type" value="Genomic_DNA"/>
</dbReference>
<reference evidence="7 8" key="1">
    <citation type="submission" date="2024-06" db="EMBL/GenBank/DDBJ databases">
        <title>Genomic Encyclopedia of Type Strains, Phase IV (KMG-IV): sequencing the most valuable type-strain genomes for metagenomic binning, comparative biology and taxonomic classification.</title>
        <authorList>
            <person name="Goeker M."/>
        </authorList>
    </citation>
    <scope>NUCLEOTIDE SEQUENCE [LARGE SCALE GENOMIC DNA]</scope>
    <source>
        <strain evidence="7 8">DSM 29388</strain>
    </source>
</reference>
<feature type="domain" description="GH26" evidence="6">
    <location>
        <begin position="46"/>
        <end position="379"/>
    </location>
</feature>
<dbReference type="EC" id="3.2.1.78" evidence="7"/>
<evidence type="ECO:0000313" key="7">
    <source>
        <dbReference type="EMBL" id="MET3732647.1"/>
    </source>
</evidence>
<evidence type="ECO:0000313" key="8">
    <source>
        <dbReference type="Proteomes" id="UP001549146"/>
    </source>
</evidence>
<protein>
    <submittedName>
        <fullName evidence="7">Mannan endo-1,4-beta-mannosidase</fullName>
        <ecNumber evidence="7">3.2.1.78</ecNumber>
    </submittedName>
</protein>
<dbReference type="Gene3D" id="3.20.20.80">
    <property type="entry name" value="Glycosidases"/>
    <property type="match status" value="1"/>
</dbReference>
<keyword evidence="3 4" id="KW-0326">Glycosidase</keyword>
<evidence type="ECO:0000256" key="5">
    <source>
        <dbReference type="SAM" id="SignalP"/>
    </source>
</evidence>
<organism evidence="7 8">
    <name type="scientific">Moheibacter stercoris</name>
    <dbReference type="NCBI Taxonomy" id="1628251"/>
    <lineage>
        <taxon>Bacteria</taxon>
        <taxon>Pseudomonadati</taxon>
        <taxon>Bacteroidota</taxon>
        <taxon>Flavobacteriia</taxon>
        <taxon>Flavobacteriales</taxon>
        <taxon>Weeksellaceae</taxon>
        <taxon>Moheibacter</taxon>
    </lineage>
</organism>
<accession>A0ABV2LYN3</accession>
<keyword evidence="2 4" id="KW-0378">Hydrolase</keyword>
<gene>
    <name evidence="7" type="ORF">ABID46_002237</name>
</gene>
<dbReference type="GO" id="GO:0016985">
    <property type="term" value="F:mannan endo-1,4-beta-mannosidase activity"/>
    <property type="evidence" value="ECO:0007669"/>
    <property type="project" value="UniProtKB-EC"/>
</dbReference>
<dbReference type="PROSITE" id="PS51764">
    <property type="entry name" value="GH26"/>
    <property type="match status" value="1"/>
</dbReference>
<comment type="similarity">
    <text evidence="1 4">Belongs to the glycosyl hydrolase 26 family.</text>
</comment>
<keyword evidence="8" id="KW-1185">Reference proteome</keyword>
<dbReference type="SUPFAM" id="SSF51445">
    <property type="entry name" value="(Trans)glycosidases"/>
    <property type="match status" value="1"/>
</dbReference>
<proteinExistence type="inferred from homology"/>
<evidence type="ECO:0000256" key="4">
    <source>
        <dbReference type="PROSITE-ProRule" id="PRU01100"/>
    </source>
</evidence>
<dbReference type="Proteomes" id="UP001549146">
    <property type="component" value="Unassembled WGS sequence"/>
</dbReference>
<sequence>MKKHTISIFLSLFFLLFLGSCSSDDNAETPIEEDPIEEPIDTPISGSAQKLLTNLDQNAQQGNILIGHQATTIAGVGWRLWQMPNHSDFKEVSGKFPALYGWEMSPRPDNPNETYDYVSFDTTMDEAKKAFMRGGVNTFSMHPYRLDNQGNSWDATPGLVAKMIPGGSLHDQYKNLLDKYYTEFSKLKSNDGSPIPFIFRPYHEANHNWFWWGSTASSDADYKTLFRFTIEYLRNKGLTNMLVCYAPGYFQNESTFMARYPGDDVVDILGFDGYYGNNNGHGTDWVTLKNHLGILKSIGQAKNKPIVWAETGELNLTTSNYFTQLNQAITEVGAPVASIMFWTNYQNTEFYVPYAGMNNNALKQDFIQFVQMPKYQAEGEHMNLYQ</sequence>
<feature type="active site" description="Proton donor" evidence="4">
    <location>
        <position position="204"/>
    </location>
</feature>
<keyword evidence="5" id="KW-0732">Signal</keyword>
<feature type="active site" description="Nucleophile" evidence="4">
    <location>
        <position position="310"/>
    </location>
</feature>
<name>A0ABV2LYN3_9FLAO</name>
<feature type="signal peptide" evidence="5">
    <location>
        <begin position="1"/>
        <end position="27"/>
    </location>
</feature>
<dbReference type="PANTHER" id="PTHR40079:SF4">
    <property type="entry name" value="GH26 DOMAIN-CONTAINING PROTEIN-RELATED"/>
    <property type="match status" value="1"/>
</dbReference>
<dbReference type="RefSeq" id="WP_354510067.1">
    <property type="nucleotide sequence ID" value="NZ_JBEPMO010000016.1"/>
</dbReference>
<evidence type="ECO:0000256" key="1">
    <source>
        <dbReference type="ARBA" id="ARBA00007754"/>
    </source>
</evidence>
<evidence type="ECO:0000256" key="2">
    <source>
        <dbReference type="ARBA" id="ARBA00022801"/>
    </source>
</evidence>
<evidence type="ECO:0000256" key="3">
    <source>
        <dbReference type="ARBA" id="ARBA00023295"/>
    </source>
</evidence>
<dbReference type="InterPro" id="IPR000805">
    <property type="entry name" value="Glyco_hydro_26"/>
</dbReference>
<dbReference type="PROSITE" id="PS51257">
    <property type="entry name" value="PROKAR_LIPOPROTEIN"/>
    <property type="match status" value="1"/>
</dbReference>
<dbReference type="PRINTS" id="PR00739">
    <property type="entry name" value="GLHYDRLASE26"/>
</dbReference>
<dbReference type="InterPro" id="IPR022790">
    <property type="entry name" value="GH26_dom"/>
</dbReference>
<feature type="chain" id="PRO_5047340212" evidence="5">
    <location>
        <begin position="28"/>
        <end position="386"/>
    </location>
</feature>
<dbReference type="Pfam" id="PF02156">
    <property type="entry name" value="Glyco_hydro_26"/>
    <property type="match status" value="1"/>
</dbReference>
<dbReference type="PANTHER" id="PTHR40079">
    <property type="entry name" value="MANNAN ENDO-1,4-BETA-MANNOSIDASE E-RELATED"/>
    <property type="match status" value="1"/>
</dbReference>
<comment type="caution">
    <text evidence="7">The sequence shown here is derived from an EMBL/GenBank/DDBJ whole genome shotgun (WGS) entry which is preliminary data.</text>
</comment>
<evidence type="ECO:0000259" key="6">
    <source>
        <dbReference type="PROSITE" id="PS51764"/>
    </source>
</evidence>
<dbReference type="InterPro" id="IPR017853">
    <property type="entry name" value="GH"/>
</dbReference>